<evidence type="ECO:0000256" key="2">
    <source>
        <dbReference type="ARBA" id="ARBA00005695"/>
    </source>
</evidence>
<proteinExistence type="inferred from homology"/>
<organism evidence="6 7">
    <name type="scientific">Teichococcus deserti</name>
    <dbReference type="NCBI Taxonomy" id="1817963"/>
    <lineage>
        <taxon>Bacteria</taxon>
        <taxon>Pseudomonadati</taxon>
        <taxon>Pseudomonadota</taxon>
        <taxon>Alphaproteobacteria</taxon>
        <taxon>Acetobacterales</taxon>
        <taxon>Roseomonadaceae</taxon>
        <taxon>Roseomonas</taxon>
    </lineage>
</organism>
<dbReference type="Gene3D" id="3.90.76.10">
    <property type="entry name" value="Dipeptide-binding Protein, Domain 1"/>
    <property type="match status" value="1"/>
</dbReference>
<comment type="similarity">
    <text evidence="2">Belongs to the bacterial solute-binding protein 5 family.</text>
</comment>
<dbReference type="Gene3D" id="3.40.190.10">
    <property type="entry name" value="Periplasmic binding protein-like II"/>
    <property type="match status" value="1"/>
</dbReference>
<feature type="chain" id="PRO_5012189061" evidence="4">
    <location>
        <begin position="28"/>
        <end position="530"/>
    </location>
</feature>
<evidence type="ECO:0000313" key="7">
    <source>
        <dbReference type="Proteomes" id="UP000188879"/>
    </source>
</evidence>
<dbReference type="InterPro" id="IPR000914">
    <property type="entry name" value="SBP_5_dom"/>
</dbReference>
<dbReference type="CDD" id="cd08502">
    <property type="entry name" value="PBP2_NikA_DppA_OppA_like_16"/>
    <property type="match status" value="1"/>
</dbReference>
<dbReference type="InterPro" id="IPR039424">
    <property type="entry name" value="SBP_5"/>
</dbReference>
<dbReference type="Pfam" id="PF00496">
    <property type="entry name" value="SBP_bac_5"/>
    <property type="match status" value="1"/>
</dbReference>
<evidence type="ECO:0000256" key="4">
    <source>
        <dbReference type="SAM" id="SignalP"/>
    </source>
</evidence>
<dbReference type="EMBL" id="MLCO01000059">
    <property type="protein sequence ID" value="ONG55980.1"/>
    <property type="molecule type" value="Genomic_DNA"/>
</dbReference>
<dbReference type="RefSeq" id="WP_076956737.1">
    <property type="nucleotide sequence ID" value="NZ_MLCO01000059.1"/>
</dbReference>
<protein>
    <submittedName>
        <fullName evidence="6">ABC transporter substrate-binding protein</fullName>
    </submittedName>
</protein>
<dbReference type="GO" id="GO:1904680">
    <property type="term" value="F:peptide transmembrane transporter activity"/>
    <property type="evidence" value="ECO:0007669"/>
    <property type="project" value="TreeGrafter"/>
</dbReference>
<dbReference type="AlphaFoldDB" id="A0A1V2H765"/>
<feature type="domain" description="Solute-binding protein family 5" evidence="5">
    <location>
        <begin position="74"/>
        <end position="437"/>
    </location>
</feature>
<dbReference type="PANTHER" id="PTHR30290">
    <property type="entry name" value="PERIPLASMIC BINDING COMPONENT OF ABC TRANSPORTER"/>
    <property type="match status" value="1"/>
</dbReference>
<evidence type="ECO:0000313" key="6">
    <source>
        <dbReference type="EMBL" id="ONG55980.1"/>
    </source>
</evidence>
<gene>
    <name evidence="6" type="ORF">BKE38_07405</name>
</gene>
<dbReference type="GO" id="GO:0015833">
    <property type="term" value="P:peptide transport"/>
    <property type="evidence" value="ECO:0007669"/>
    <property type="project" value="TreeGrafter"/>
</dbReference>
<keyword evidence="7" id="KW-1185">Reference proteome</keyword>
<evidence type="ECO:0000259" key="5">
    <source>
        <dbReference type="Pfam" id="PF00496"/>
    </source>
</evidence>
<dbReference type="PANTHER" id="PTHR30290:SF38">
    <property type="entry name" value="D,D-DIPEPTIDE-BINDING PERIPLASMIC PROTEIN DDPA-RELATED"/>
    <property type="match status" value="1"/>
</dbReference>
<dbReference type="PROSITE" id="PS51318">
    <property type="entry name" value="TAT"/>
    <property type="match status" value="1"/>
</dbReference>
<evidence type="ECO:0000256" key="3">
    <source>
        <dbReference type="ARBA" id="ARBA00022729"/>
    </source>
</evidence>
<feature type="signal peptide" evidence="4">
    <location>
        <begin position="1"/>
        <end position="27"/>
    </location>
</feature>
<dbReference type="InterPro" id="IPR006311">
    <property type="entry name" value="TAT_signal"/>
</dbReference>
<comment type="caution">
    <text evidence="6">The sequence shown here is derived from an EMBL/GenBank/DDBJ whole genome shotgun (WGS) entry which is preliminary data.</text>
</comment>
<accession>A0A1V2H765</accession>
<dbReference type="OrthoDB" id="7233744at2"/>
<dbReference type="GO" id="GO:0030288">
    <property type="term" value="C:outer membrane-bounded periplasmic space"/>
    <property type="evidence" value="ECO:0007669"/>
    <property type="project" value="UniProtKB-ARBA"/>
</dbReference>
<comment type="subcellular location">
    <subcellularLocation>
        <location evidence="1">Periplasm</location>
    </subcellularLocation>
</comment>
<dbReference type="Gene3D" id="3.10.105.10">
    <property type="entry name" value="Dipeptide-binding Protein, Domain 3"/>
    <property type="match status" value="1"/>
</dbReference>
<sequence>MQRRDLMRAGLALGATSALPLAAPALAQAPKVIKFVPQSDLTVIDPVVTTAYVTRHHALMIFDQLYGIDKDFRPQPQMAEGHEVAGDGLTVSIRLREGLRFHDGAPVLARDAVASIRRWAVRDAMGQAMMAATNELSAPDDRTIQFRLKKPFPLLIDALAKPGTPILVVMPERLAKGDAAVPITEFMGSGPFRFVPGERVPGSRLVYERNRDYVPRADGPVAWTSGPKRVHFDRVEWHVLPDQATAAAALQNGEVDWLEQPIADIGAQLKRNRNIQVEVSDPTGFMSLARFNHLHPPFDNPAIRRALLGALAQEDFMTAVIGADRSQWRDGIGFFPAGTPMASSAGMAAITGPRDLAKVKRDLAAAGYKGEKVTLLGSTDQPALFQLAQVAADYLTKAGMNVEFITTDWGVVTQRRASREAPDKGGWNMFFTNFTGLDFFNPGTNIALRGNGASAWFGWPSMPKVEELRNQWFDAPDLATQQKLAAQIQEQGLQDVPYLPLGQYLQNWAYRKTLTGVIQGMPMFWNVNRV</sequence>
<evidence type="ECO:0000256" key="1">
    <source>
        <dbReference type="ARBA" id="ARBA00004418"/>
    </source>
</evidence>
<dbReference type="SUPFAM" id="SSF53850">
    <property type="entry name" value="Periplasmic binding protein-like II"/>
    <property type="match status" value="1"/>
</dbReference>
<name>A0A1V2H765_9PROT</name>
<dbReference type="PIRSF" id="PIRSF002741">
    <property type="entry name" value="MppA"/>
    <property type="match status" value="1"/>
</dbReference>
<dbReference type="InterPro" id="IPR030678">
    <property type="entry name" value="Peptide/Ni-bd"/>
</dbReference>
<dbReference type="GO" id="GO:0043190">
    <property type="term" value="C:ATP-binding cassette (ABC) transporter complex"/>
    <property type="evidence" value="ECO:0007669"/>
    <property type="project" value="InterPro"/>
</dbReference>
<keyword evidence="3 4" id="KW-0732">Signal</keyword>
<reference evidence="6 7" key="1">
    <citation type="submission" date="2016-10" db="EMBL/GenBank/DDBJ databases">
        <title>Draft Genome sequence of Roseomonas sp. strain M3.</title>
        <authorList>
            <person name="Subhash Y."/>
            <person name="Lee S."/>
        </authorList>
    </citation>
    <scope>NUCLEOTIDE SEQUENCE [LARGE SCALE GENOMIC DNA]</scope>
    <source>
        <strain evidence="6 7">M3</strain>
    </source>
</reference>
<dbReference type="Proteomes" id="UP000188879">
    <property type="component" value="Unassembled WGS sequence"/>
</dbReference>